<protein>
    <submittedName>
        <fullName evidence="1">Uncharacterized protein</fullName>
    </submittedName>
</protein>
<dbReference type="Proteomes" id="UP001060085">
    <property type="component" value="Linkage Group LG01"/>
</dbReference>
<gene>
    <name evidence="1" type="ORF">M9H77_05036</name>
</gene>
<comment type="caution">
    <text evidence="1">The sequence shown here is derived from an EMBL/GenBank/DDBJ whole genome shotgun (WGS) entry which is preliminary data.</text>
</comment>
<evidence type="ECO:0000313" key="1">
    <source>
        <dbReference type="EMBL" id="KAI5683808.1"/>
    </source>
</evidence>
<name>A0ACC0CG62_CATRO</name>
<keyword evidence="2" id="KW-1185">Reference proteome</keyword>
<reference evidence="2" key="1">
    <citation type="journal article" date="2023" name="Nat. Plants">
        <title>Single-cell RNA sequencing provides a high-resolution roadmap for understanding the multicellular compartmentation of specialized metabolism.</title>
        <authorList>
            <person name="Sun S."/>
            <person name="Shen X."/>
            <person name="Li Y."/>
            <person name="Li Y."/>
            <person name="Wang S."/>
            <person name="Li R."/>
            <person name="Zhang H."/>
            <person name="Shen G."/>
            <person name="Guo B."/>
            <person name="Wei J."/>
            <person name="Xu J."/>
            <person name="St-Pierre B."/>
            <person name="Chen S."/>
            <person name="Sun C."/>
        </authorList>
    </citation>
    <scope>NUCLEOTIDE SEQUENCE [LARGE SCALE GENOMIC DNA]</scope>
</reference>
<accession>A0ACC0CG62</accession>
<organism evidence="1 2">
    <name type="scientific">Catharanthus roseus</name>
    <name type="common">Madagascar periwinkle</name>
    <name type="synonym">Vinca rosea</name>
    <dbReference type="NCBI Taxonomy" id="4058"/>
    <lineage>
        <taxon>Eukaryota</taxon>
        <taxon>Viridiplantae</taxon>
        <taxon>Streptophyta</taxon>
        <taxon>Embryophyta</taxon>
        <taxon>Tracheophyta</taxon>
        <taxon>Spermatophyta</taxon>
        <taxon>Magnoliopsida</taxon>
        <taxon>eudicotyledons</taxon>
        <taxon>Gunneridae</taxon>
        <taxon>Pentapetalae</taxon>
        <taxon>asterids</taxon>
        <taxon>lamiids</taxon>
        <taxon>Gentianales</taxon>
        <taxon>Apocynaceae</taxon>
        <taxon>Rauvolfioideae</taxon>
        <taxon>Vinceae</taxon>
        <taxon>Catharanthinae</taxon>
        <taxon>Catharanthus</taxon>
    </lineage>
</organism>
<proteinExistence type="predicted"/>
<dbReference type="EMBL" id="CM044701">
    <property type="protein sequence ID" value="KAI5683808.1"/>
    <property type="molecule type" value="Genomic_DNA"/>
</dbReference>
<evidence type="ECO:0000313" key="2">
    <source>
        <dbReference type="Proteomes" id="UP001060085"/>
    </source>
</evidence>
<sequence>MAPVSLPPGFRFHPTDEELVAYYLKRKINGRKIELEIIPEVDLYKCEPWDLPGKSLLPSKDLEWYFFSPRDRKYPNGSRTNRATKAGYWKATGKDRKVNSQMRAVGMKKTLVYYRGRAPHGARTDWVMHEYRLDERECETNTGLQDAYALCRVFKKSLNIPKIGDHYTSATAAASDRSSSIDPYSADDIESFDYAMPTATVISDNNNNNSNYHNVSASAASSSNIIHGSSPMNTTSTAAAPTHDSRWMQYLSDEAFSFNNNPSFPNYMNNMPYPPSKVDIALECARLQHRFALPPLEVQDFSQAAGFADHARSMGQTSYNIQEHNSNSNHQQPDIVQEILSVAEASQNFMNQDHTTTFGGNYTHDHDDFTFFSPNNNQMYDQSFSRSIEIGGLQNEEFIRSDRMVENLRWVGMSDKDLEKTFLEDYKTVPIENISSFQRQEENHQVHVQGESSHQNNLKEGIMEDHHHHHQNDYSLGFGNNHGDENNNGEHFLDDDGNIVDHDFSSSPNFDEVFEKIEVSHGMLISTRQTANTFYHQLVPSKTLRVHLHPIHHQDFTITKSDSRKVPNNSNYRHVTNKVTTILIAIIASMMAVLNAYWICYGECLTEKQCFKDDDETLEDEFSSKKIMGSVALVAGGGGGSISRMVQNKMWTYLTLSLALCTFWVHHAVPSS</sequence>